<dbReference type="GO" id="GO:0000122">
    <property type="term" value="P:negative regulation of transcription by RNA polymerase II"/>
    <property type="evidence" value="ECO:0007669"/>
    <property type="project" value="TreeGrafter"/>
</dbReference>
<dbReference type="InterPro" id="IPR053043">
    <property type="entry name" value="Ras-cAMP_regulatory"/>
</dbReference>
<reference evidence="3 4" key="1">
    <citation type="journal article" date="2019" name="Genome Biol. Evol.">
        <title>Genomic Plasticity Mediated by Transposable Elements in the Plant Pathogenic Fungus Colletotrichum higginsianum.</title>
        <authorList>
            <person name="Tsushima A."/>
            <person name="Gan P."/>
            <person name="Kumakura N."/>
            <person name="Narusaka M."/>
            <person name="Takano Y."/>
            <person name="Narusaka Y."/>
            <person name="Shirasu K."/>
        </authorList>
    </citation>
    <scope>NUCLEOTIDE SEQUENCE [LARGE SCALE GENOMIC DNA]</scope>
    <source>
        <strain evidence="3 4">MAFF305635-RFP</strain>
    </source>
</reference>
<dbReference type="GO" id="GO:0005737">
    <property type="term" value="C:cytoplasm"/>
    <property type="evidence" value="ECO:0007669"/>
    <property type="project" value="TreeGrafter"/>
</dbReference>
<feature type="compositionally biased region" description="Polar residues" evidence="1">
    <location>
        <begin position="53"/>
        <end position="66"/>
    </location>
</feature>
<sequence>MDALRQVQIVVCVDSENDDLATVYEPSGSTTTKSPCKSLEEEQAQKPVAPDLTSLTTVVHGFSTSRGPILRATSAPPKTSPNAIPEPRSSPAAKTVQSEKQPLFSIGESCSSSEQGQVESSEDSKDKNSAIADDSETDYVDESAIDDDDDSSDWEDSIEDSNKSSIDENTFFQRVDSKVNLTSRRSLLTLMIEQKNRPSKNLGNIASQSTSALPWSRTSHPAPPTVALSLNNSDDAPLLMKGGIRSSPLKPINEVPQPTASHSQSQNVMSPRTTRRKMLATELTESLRRNLLWERQQKSSTANAVLKRRHTSHDKANLK</sequence>
<dbReference type="OrthoDB" id="5054775at2759"/>
<comment type="caution">
    <text evidence="3">The sequence shown here is derived from an EMBL/GenBank/DDBJ whole genome shotgun (WGS) entry which is preliminary data.</text>
</comment>
<evidence type="ECO:0000313" key="3">
    <source>
        <dbReference type="EMBL" id="TIC97526.1"/>
    </source>
</evidence>
<dbReference type="Proteomes" id="UP000305883">
    <property type="component" value="Unassembled WGS sequence"/>
</dbReference>
<evidence type="ECO:0000259" key="2">
    <source>
        <dbReference type="Pfam" id="PF11702"/>
    </source>
</evidence>
<dbReference type="EMBL" id="MWPZ01000005">
    <property type="protein sequence ID" value="TIC97526.1"/>
    <property type="molecule type" value="Genomic_DNA"/>
</dbReference>
<accession>A0A4T0VYH4</accession>
<evidence type="ECO:0000256" key="1">
    <source>
        <dbReference type="SAM" id="MobiDB-lite"/>
    </source>
</evidence>
<feature type="compositionally biased region" description="Acidic residues" evidence="1">
    <location>
        <begin position="133"/>
        <end position="159"/>
    </location>
</feature>
<feature type="region of interest" description="Disordered" evidence="1">
    <location>
        <begin position="253"/>
        <end position="274"/>
    </location>
</feature>
<dbReference type="InterPro" id="IPR021711">
    <property type="entry name" value="DUF3295"/>
</dbReference>
<feature type="compositionally biased region" description="Low complexity" evidence="1">
    <location>
        <begin position="105"/>
        <end position="119"/>
    </location>
</feature>
<protein>
    <recommendedName>
        <fullName evidence="2">DUF3295 domain-containing protein</fullName>
    </recommendedName>
</protein>
<feature type="region of interest" description="Disordered" evidence="1">
    <location>
        <begin position="294"/>
        <end position="319"/>
    </location>
</feature>
<dbReference type="GO" id="GO:0006808">
    <property type="term" value="P:regulation of nitrogen utilization"/>
    <property type="evidence" value="ECO:0007669"/>
    <property type="project" value="TreeGrafter"/>
</dbReference>
<dbReference type="Pfam" id="PF11702">
    <property type="entry name" value="DUF3295"/>
    <property type="match status" value="1"/>
</dbReference>
<dbReference type="GO" id="GO:0031930">
    <property type="term" value="P:mitochondria-nucleus signaling pathway"/>
    <property type="evidence" value="ECO:0007669"/>
    <property type="project" value="TreeGrafter"/>
</dbReference>
<feature type="region of interest" description="Disordered" evidence="1">
    <location>
        <begin position="21"/>
        <end position="162"/>
    </location>
</feature>
<dbReference type="AlphaFoldDB" id="A0A4T0VYH4"/>
<proteinExistence type="predicted"/>
<name>A0A4T0VYH4_9PEZI</name>
<organism evidence="3 4">
    <name type="scientific">Colletotrichum higginsianum</name>
    <dbReference type="NCBI Taxonomy" id="80884"/>
    <lineage>
        <taxon>Eukaryota</taxon>
        <taxon>Fungi</taxon>
        <taxon>Dikarya</taxon>
        <taxon>Ascomycota</taxon>
        <taxon>Pezizomycotina</taxon>
        <taxon>Sordariomycetes</taxon>
        <taxon>Hypocreomycetidae</taxon>
        <taxon>Glomerellales</taxon>
        <taxon>Glomerellaceae</taxon>
        <taxon>Colletotrichum</taxon>
        <taxon>Colletotrichum destructivum species complex</taxon>
    </lineage>
</organism>
<dbReference type="PANTHER" id="PTHR28014">
    <property type="entry name" value="NEGATIVE REGULATOR OF RAS-CAMP PATHWAY"/>
    <property type="match status" value="1"/>
</dbReference>
<dbReference type="PANTHER" id="PTHR28014:SF1">
    <property type="entry name" value="NEGATIVE REGULATOR OF RAS-CAMP PATHWAY"/>
    <property type="match status" value="1"/>
</dbReference>
<gene>
    <name evidence="3" type="ORF">CH35J_006555</name>
</gene>
<feature type="compositionally biased region" description="Polar residues" evidence="1">
    <location>
        <begin position="256"/>
        <end position="272"/>
    </location>
</feature>
<feature type="domain" description="DUF3295" evidence="2">
    <location>
        <begin position="121"/>
        <end position="319"/>
    </location>
</feature>
<evidence type="ECO:0000313" key="4">
    <source>
        <dbReference type="Proteomes" id="UP000305883"/>
    </source>
</evidence>